<gene>
    <name evidence="4" type="primary">LOC116288208</name>
</gene>
<feature type="transmembrane region" description="Helical" evidence="1">
    <location>
        <begin position="524"/>
        <end position="547"/>
    </location>
</feature>
<dbReference type="InterPro" id="IPR032176">
    <property type="entry name" value="DUF5009"/>
</dbReference>
<dbReference type="PANTHER" id="PTHR31061">
    <property type="entry name" value="LD22376P"/>
    <property type="match status" value="1"/>
</dbReference>
<dbReference type="Pfam" id="PF16401">
    <property type="entry name" value="DUF5009"/>
    <property type="match status" value="1"/>
</dbReference>
<keyword evidence="3" id="KW-1185">Reference proteome</keyword>
<name>A0A6P8H382_ACTTE</name>
<dbReference type="InParanoid" id="A0A6P8H382"/>
<feature type="transmembrane region" description="Helical" evidence="1">
    <location>
        <begin position="494"/>
        <end position="512"/>
    </location>
</feature>
<evidence type="ECO:0000259" key="2">
    <source>
        <dbReference type="Pfam" id="PF16401"/>
    </source>
</evidence>
<dbReference type="KEGG" id="aten:116288208"/>
<sequence length="622" mass="70612">MLLFTVMAVSSVTVLLAIYLAIFTVNIEKVLVQGGANGPYDQPKGPWNGKFKMDTALVNITNTLFSKNFSISGVSSNCYQCDYQVLRQNAYQYAYVILDTKHPFKLFIQTKTNMNCTLKSYHFQEYKKYQIGIRTVDEEDKLTCSFDEYPNEGMQTYFPLFVALGVLIGMAVVWILITKTCRKYHLGARWGIFDDHESLINADLGSPNHLNRSVSPTEDTVSELKPEKPAKQKRLNSLDTFRGIALTIMIFVNYGGGGYYFFNHARWNGLTVADLVFPWFMWIMGVSITLSFRGLRQRQVKKRHIFIKIIKRTVILFLLGLFTSNLGDLTIYRVPGVLQRFAACYFVVALVQLIAGPNEDSQPTGKWWDPIRDVVVLWPQWCFMIMILVIYIIFTYAIKVKSCPIGYTGPGGIGEGYPEAYNCTGGVASRIDEWIFKDHVYHKGTFKDLYRVTVYHDPEGALGTLTSIFLVFLGVQAGITLYTYATHRARVSRWLVWSVILGCLAIGLSGGTQNEGLIPINKNLWSVSFIFATGSMAFILLAVCYLTVDVFDLWNGAPFIYPGMNSIAIYCGSELIGEHFPFSWNLEEYHTHGEQLLMNLVGTGCWLALAYYMYYIEFFVKI</sequence>
<feature type="transmembrane region" description="Helical" evidence="1">
    <location>
        <begin position="376"/>
        <end position="398"/>
    </location>
</feature>
<feature type="transmembrane region" description="Helical" evidence="1">
    <location>
        <begin position="313"/>
        <end position="331"/>
    </location>
</feature>
<keyword evidence="1" id="KW-0812">Transmembrane</keyword>
<feature type="transmembrane region" description="Helical" evidence="1">
    <location>
        <begin position="596"/>
        <end position="616"/>
    </location>
</feature>
<feature type="domain" description="DUF5009" evidence="2">
    <location>
        <begin position="237"/>
        <end position="351"/>
    </location>
</feature>
<dbReference type="AlphaFoldDB" id="A0A6P8H382"/>
<evidence type="ECO:0000313" key="3">
    <source>
        <dbReference type="Proteomes" id="UP000515163"/>
    </source>
</evidence>
<keyword evidence="1" id="KW-1133">Transmembrane helix</keyword>
<dbReference type="GeneID" id="116288208"/>
<feature type="transmembrane region" description="Helical" evidence="1">
    <location>
        <begin position="461"/>
        <end position="482"/>
    </location>
</feature>
<evidence type="ECO:0000256" key="1">
    <source>
        <dbReference type="SAM" id="Phobius"/>
    </source>
</evidence>
<reference evidence="4" key="1">
    <citation type="submission" date="2025-08" db="UniProtKB">
        <authorList>
            <consortium name="RefSeq"/>
        </authorList>
    </citation>
    <scope>IDENTIFICATION</scope>
    <source>
        <tissue evidence="4">Tentacle</tissue>
    </source>
</reference>
<dbReference type="RefSeq" id="XP_031550824.1">
    <property type="nucleotide sequence ID" value="XM_031694964.1"/>
</dbReference>
<feature type="transmembrane region" description="Helical" evidence="1">
    <location>
        <begin position="337"/>
        <end position="355"/>
    </location>
</feature>
<feature type="transmembrane region" description="Helical" evidence="1">
    <location>
        <begin position="268"/>
        <end position="292"/>
    </location>
</feature>
<feature type="transmembrane region" description="Helical" evidence="1">
    <location>
        <begin position="559"/>
        <end position="576"/>
    </location>
</feature>
<keyword evidence="1" id="KW-0472">Membrane</keyword>
<evidence type="ECO:0000313" key="4">
    <source>
        <dbReference type="RefSeq" id="XP_031550824.1"/>
    </source>
</evidence>
<accession>A0A6P8H382</accession>
<feature type="transmembrane region" description="Helical" evidence="1">
    <location>
        <begin position="241"/>
        <end position="262"/>
    </location>
</feature>
<dbReference type="Proteomes" id="UP000515163">
    <property type="component" value="Unplaced"/>
</dbReference>
<feature type="transmembrane region" description="Helical" evidence="1">
    <location>
        <begin position="157"/>
        <end position="177"/>
    </location>
</feature>
<dbReference type="OrthoDB" id="2149840at2759"/>
<protein>
    <submittedName>
        <fullName evidence="4">Heparan-alpha-glucosaminide N-acetyltransferase-like isoform X1</fullName>
    </submittedName>
</protein>
<dbReference type="FunCoup" id="A0A6P8H382">
    <property type="interactions" value="642"/>
</dbReference>
<proteinExistence type="predicted"/>
<dbReference type="PANTHER" id="PTHR31061:SF24">
    <property type="entry name" value="LD22376P"/>
    <property type="match status" value="1"/>
</dbReference>
<organism evidence="3 4">
    <name type="scientific">Actinia tenebrosa</name>
    <name type="common">Australian red waratah sea anemone</name>
    <dbReference type="NCBI Taxonomy" id="6105"/>
    <lineage>
        <taxon>Eukaryota</taxon>
        <taxon>Metazoa</taxon>
        <taxon>Cnidaria</taxon>
        <taxon>Anthozoa</taxon>
        <taxon>Hexacorallia</taxon>
        <taxon>Actiniaria</taxon>
        <taxon>Actiniidae</taxon>
        <taxon>Actinia</taxon>
    </lineage>
</organism>